<proteinExistence type="predicted"/>
<name>A0ACA9LYT3_9GLOM</name>
<keyword evidence="2" id="KW-1185">Reference proteome</keyword>
<reference evidence="1" key="1">
    <citation type="submission" date="2021-06" db="EMBL/GenBank/DDBJ databases">
        <authorList>
            <person name="Kallberg Y."/>
            <person name="Tangrot J."/>
            <person name="Rosling A."/>
        </authorList>
    </citation>
    <scope>NUCLEOTIDE SEQUENCE</scope>
    <source>
        <strain evidence="1">CL356</strain>
    </source>
</reference>
<evidence type="ECO:0000313" key="2">
    <source>
        <dbReference type="Proteomes" id="UP000789525"/>
    </source>
</evidence>
<accession>A0ACA9LYT3</accession>
<sequence length="304" mass="33290">MEYAEVQGWWNCKEQKANGTIDGILVAPTDRALSSGKTQKFKNQTIELSSQMSQEKNKQSSTSELTSEMVEKTSPVTAVDTSEQSDNGVIIDERTREDNKNGPVVQMSKTRLLFVFIGLAFGIFLAALDMTIVATALLGNRYKRSILSDSRNDRPAIAIEFNALNDLAWIGTSYLLTAGFVEREYVASATSLLTFFRTFGAVFGIAILGTIFNNEFSKNINAVANLLPPGLDPGSISENSSVLATLSESQKLPIIHAFVKSLDVAFEYVIPMSGLCFLSVFGMKILKPTHDKREETLDLHGVVA</sequence>
<evidence type="ECO:0000313" key="1">
    <source>
        <dbReference type="EMBL" id="CAG8550034.1"/>
    </source>
</evidence>
<protein>
    <submittedName>
        <fullName evidence="1">6433_t:CDS:1</fullName>
    </submittedName>
</protein>
<dbReference type="Proteomes" id="UP000789525">
    <property type="component" value="Unassembled WGS sequence"/>
</dbReference>
<comment type="caution">
    <text evidence="1">The sequence shown here is derived from an EMBL/GenBank/DDBJ whole genome shotgun (WGS) entry which is preliminary data.</text>
</comment>
<organism evidence="1 2">
    <name type="scientific">Acaulospora colombiana</name>
    <dbReference type="NCBI Taxonomy" id="27376"/>
    <lineage>
        <taxon>Eukaryota</taxon>
        <taxon>Fungi</taxon>
        <taxon>Fungi incertae sedis</taxon>
        <taxon>Mucoromycota</taxon>
        <taxon>Glomeromycotina</taxon>
        <taxon>Glomeromycetes</taxon>
        <taxon>Diversisporales</taxon>
        <taxon>Acaulosporaceae</taxon>
        <taxon>Acaulospora</taxon>
    </lineage>
</organism>
<gene>
    <name evidence="1" type="ORF">ACOLOM_LOCUS4816</name>
</gene>
<dbReference type="EMBL" id="CAJVPT010008245">
    <property type="protein sequence ID" value="CAG8550034.1"/>
    <property type="molecule type" value="Genomic_DNA"/>
</dbReference>